<organism evidence="14 15">
    <name type="scientific">[Myrmecia] bisecta</name>
    <dbReference type="NCBI Taxonomy" id="41462"/>
    <lineage>
        <taxon>Eukaryota</taxon>
        <taxon>Viridiplantae</taxon>
        <taxon>Chlorophyta</taxon>
        <taxon>core chlorophytes</taxon>
        <taxon>Trebouxiophyceae</taxon>
        <taxon>Trebouxiales</taxon>
        <taxon>Trebouxiaceae</taxon>
        <taxon>Myrmecia</taxon>
    </lineage>
</organism>
<evidence type="ECO:0000256" key="11">
    <source>
        <dbReference type="ARBA" id="ARBA00044800"/>
    </source>
</evidence>
<evidence type="ECO:0000256" key="6">
    <source>
        <dbReference type="ARBA" id="ARBA00023054"/>
    </source>
</evidence>
<reference evidence="14 15" key="1">
    <citation type="journal article" date="2024" name="Nat. Commun.">
        <title>Phylogenomics reveals the evolutionary origins of lichenization in chlorophyte algae.</title>
        <authorList>
            <person name="Puginier C."/>
            <person name="Libourel C."/>
            <person name="Otte J."/>
            <person name="Skaloud P."/>
            <person name="Haon M."/>
            <person name="Grisel S."/>
            <person name="Petersen M."/>
            <person name="Berrin J.G."/>
            <person name="Delaux P.M."/>
            <person name="Dal Grande F."/>
            <person name="Keller J."/>
        </authorList>
    </citation>
    <scope>NUCLEOTIDE SEQUENCE [LARGE SCALE GENOMIC DNA]</scope>
    <source>
        <strain evidence="14 15">SAG 2043</strain>
    </source>
</reference>
<evidence type="ECO:0000256" key="8">
    <source>
        <dbReference type="ARBA" id="ARBA00023212"/>
    </source>
</evidence>
<feature type="region of interest" description="Disordered" evidence="13">
    <location>
        <begin position="1"/>
        <end position="23"/>
    </location>
</feature>
<dbReference type="PANTHER" id="PTHR28656">
    <property type="entry name" value="COILED-COIL DOMAIN-CONTAINING PROTEIN 153"/>
    <property type="match status" value="1"/>
</dbReference>
<evidence type="ECO:0000256" key="2">
    <source>
        <dbReference type="ARBA" id="ARBA00004611"/>
    </source>
</evidence>
<evidence type="ECO:0000256" key="3">
    <source>
        <dbReference type="ARBA" id="ARBA00011248"/>
    </source>
</evidence>
<keyword evidence="4" id="KW-0963">Cytoplasm</keyword>
<accession>A0AAW1Q8L9</accession>
<keyword evidence="5" id="KW-0282">Flagellum</keyword>
<feature type="coiled-coil region" evidence="12">
    <location>
        <begin position="104"/>
        <end position="138"/>
    </location>
</feature>
<evidence type="ECO:0000313" key="15">
    <source>
        <dbReference type="Proteomes" id="UP001489004"/>
    </source>
</evidence>
<gene>
    <name evidence="14" type="ORF">WJX72_009801</name>
</gene>
<comment type="similarity">
    <text evidence="10">Belongs to the DRC12 family.</text>
</comment>
<keyword evidence="8" id="KW-0206">Cytoskeleton</keyword>
<evidence type="ECO:0000256" key="13">
    <source>
        <dbReference type="SAM" id="MobiDB-lite"/>
    </source>
</evidence>
<keyword evidence="15" id="KW-1185">Reference proteome</keyword>
<evidence type="ECO:0000256" key="9">
    <source>
        <dbReference type="ARBA" id="ARBA00023273"/>
    </source>
</evidence>
<evidence type="ECO:0000256" key="12">
    <source>
        <dbReference type="SAM" id="Coils"/>
    </source>
</evidence>
<comment type="subcellular location">
    <subcellularLocation>
        <location evidence="2">Cytoplasm</location>
        <location evidence="2">Cytoskeleton</location>
        <location evidence="2">Flagellum axoneme</location>
    </subcellularLocation>
</comment>
<keyword evidence="6 12" id="KW-0175">Coiled coil</keyword>
<dbReference type="EMBL" id="JALJOR010000005">
    <property type="protein sequence ID" value="KAK9817118.1"/>
    <property type="molecule type" value="Genomic_DNA"/>
</dbReference>
<dbReference type="PANTHER" id="PTHR28656:SF1">
    <property type="entry name" value="COILED-COIL DOMAIN-CONTAINING PROTEIN 153"/>
    <property type="match status" value="1"/>
</dbReference>
<evidence type="ECO:0000313" key="14">
    <source>
        <dbReference type="EMBL" id="KAK9817118.1"/>
    </source>
</evidence>
<dbReference type="Proteomes" id="UP001489004">
    <property type="component" value="Unassembled WGS sequence"/>
</dbReference>
<evidence type="ECO:0000256" key="4">
    <source>
        <dbReference type="ARBA" id="ARBA00022490"/>
    </source>
</evidence>
<sequence>MPPKKEPVGKQDAAQEGATDKAKESIALLENELAQLQRQLHLREHQADEARQAKSLWQERAAAVQPLLEHSKSELLDIITDSLRQYKDMQEQGRHQLRKAELKTAELTAQLGLKDAEIEELKAEMALLQQQTTAQLNDSKAKMGEMQHEFARMMQEVIERLHKHEMQTSYQTHLMRQSSLGKV</sequence>
<proteinExistence type="inferred from homology"/>
<protein>
    <recommendedName>
        <fullName evidence="11">Dynein regulatory complex protein 12</fullName>
    </recommendedName>
</protein>
<evidence type="ECO:0000256" key="1">
    <source>
        <dbReference type="ARBA" id="ARBA00003029"/>
    </source>
</evidence>
<keyword evidence="9" id="KW-0966">Cell projection</keyword>
<evidence type="ECO:0000256" key="10">
    <source>
        <dbReference type="ARBA" id="ARBA00044754"/>
    </source>
</evidence>
<evidence type="ECO:0000256" key="5">
    <source>
        <dbReference type="ARBA" id="ARBA00022846"/>
    </source>
</evidence>
<comment type="subunit">
    <text evidence="3">Component of the nexin-dynein regulatory complex (N-DRC).</text>
</comment>
<comment type="caution">
    <text evidence="14">The sequence shown here is derived from an EMBL/GenBank/DDBJ whole genome shotgun (WGS) entry which is preliminary data.</text>
</comment>
<keyword evidence="7" id="KW-0969">Cilium</keyword>
<dbReference type="InterPro" id="IPR033585">
    <property type="entry name" value="DRC12-like"/>
</dbReference>
<evidence type="ECO:0000256" key="7">
    <source>
        <dbReference type="ARBA" id="ARBA00023069"/>
    </source>
</evidence>
<name>A0AAW1Q8L9_9CHLO</name>
<comment type="function">
    <text evidence="1">Component of the nexin-dynein regulatory complex (N-DRC), a key regulator of ciliary/flagellar motility which maintains the alignment and integrity of the distal axoneme and regulates microtubule sliding in motile axonemes.</text>
</comment>
<dbReference type="AlphaFoldDB" id="A0AAW1Q8L9"/>